<dbReference type="EMBL" id="JBEWSZ010000001">
    <property type="protein sequence ID" value="MET2825882.1"/>
    <property type="molecule type" value="Genomic_DNA"/>
</dbReference>
<reference evidence="1 2" key="1">
    <citation type="submission" date="2024-06" db="EMBL/GenBank/DDBJ databases">
        <authorList>
            <person name="Kim D.-U."/>
        </authorList>
    </citation>
    <scope>NUCLEOTIDE SEQUENCE [LARGE SCALE GENOMIC DNA]</scope>
    <source>
        <strain evidence="1 2">KACC15460</strain>
    </source>
</reference>
<gene>
    <name evidence="1" type="ORF">ABVQ20_02720</name>
</gene>
<comment type="caution">
    <text evidence="1">The sequence shown here is derived from an EMBL/GenBank/DDBJ whole genome shotgun (WGS) entry which is preliminary data.</text>
</comment>
<keyword evidence="2" id="KW-1185">Reference proteome</keyword>
<dbReference type="Proteomes" id="UP001548832">
    <property type="component" value="Unassembled WGS sequence"/>
</dbReference>
<dbReference type="RefSeq" id="WP_354457956.1">
    <property type="nucleotide sequence ID" value="NZ_JBEWSZ010000001.1"/>
</dbReference>
<evidence type="ECO:0000313" key="2">
    <source>
        <dbReference type="Proteomes" id="UP001548832"/>
    </source>
</evidence>
<organism evidence="1 2">
    <name type="scientific">Mesorhizobium shangrilense</name>
    <dbReference type="NCBI Taxonomy" id="460060"/>
    <lineage>
        <taxon>Bacteria</taxon>
        <taxon>Pseudomonadati</taxon>
        <taxon>Pseudomonadota</taxon>
        <taxon>Alphaproteobacteria</taxon>
        <taxon>Hyphomicrobiales</taxon>
        <taxon>Phyllobacteriaceae</taxon>
        <taxon>Mesorhizobium</taxon>
    </lineage>
</organism>
<evidence type="ECO:0000313" key="1">
    <source>
        <dbReference type="EMBL" id="MET2825882.1"/>
    </source>
</evidence>
<name>A0ABV2D776_9HYPH</name>
<protein>
    <submittedName>
        <fullName evidence="1">Uncharacterized protein</fullName>
    </submittedName>
</protein>
<sequence length="50" mass="5388">MMSDIQKIVLMILAALVAISLIVFANDRLRHRADYAQRPAAADDASGGSM</sequence>
<proteinExistence type="predicted"/>
<accession>A0ABV2D776</accession>